<protein>
    <submittedName>
        <fullName evidence="7">LysR family transcriptional regulator</fullName>
    </submittedName>
</protein>
<accession>A0A5S4YLF0</accession>
<dbReference type="GO" id="GO:0003700">
    <property type="term" value="F:DNA-binding transcription factor activity"/>
    <property type="evidence" value="ECO:0007669"/>
    <property type="project" value="InterPro"/>
</dbReference>
<keyword evidence="5" id="KW-0804">Transcription</keyword>
<dbReference type="Gene3D" id="1.10.10.10">
    <property type="entry name" value="Winged helix-like DNA-binding domain superfamily/Winged helix DNA-binding domain"/>
    <property type="match status" value="1"/>
</dbReference>
<organism evidence="7 8">
    <name type="scientific">Bradyrhizobium hipponense</name>
    <dbReference type="NCBI Taxonomy" id="2605638"/>
    <lineage>
        <taxon>Bacteria</taxon>
        <taxon>Pseudomonadati</taxon>
        <taxon>Pseudomonadota</taxon>
        <taxon>Alphaproteobacteria</taxon>
        <taxon>Hyphomicrobiales</taxon>
        <taxon>Nitrobacteraceae</taxon>
        <taxon>Bradyrhizobium</taxon>
    </lineage>
</organism>
<evidence type="ECO:0000259" key="6">
    <source>
        <dbReference type="PROSITE" id="PS50931"/>
    </source>
</evidence>
<evidence type="ECO:0000256" key="5">
    <source>
        <dbReference type="ARBA" id="ARBA00023163"/>
    </source>
</evidence>
<evidence type="ECO:0000256" key="2">
    <source>
        <dbReference type="ARBA" id="ARBA00009437"/>
    </source>
</evidence>
<dbReference type="CDD" id="cd08422">
    <property type="entry name" value="PBP2_CrgA_like"/>
    <property type="match status" value="1"/>
</dbReference>
<dbReference type="InterPro" id="IPR058163">
    <property type="entry name" value="LysR-type_TF_proteobact-type"/>
</dbReference>
<comment type="caution">
    <text evidence="7">The sequence shown here is derived from an EMBL/GenBank/DDBJ whole genome shotgun (WGS) entry which is preliminary data.</text>
</comment>
<evidence type="ECO:0000256" key="3">
    <source>
        <dbReference type="ARBA" id="ARBA00023015"/>
    </source>
</evidence>
<comment type="function">
    <text evidence="1">NodD regulates the expression of the nodABCFE genes which encode other nodulation proteins. NodD is also a negative regulator of its own expression. Binds flavonoids as inducers.</text>
</comment>
<keyword evidence="3" id="KW-0805">Transcription regulation</keyword>
<dbReference type="SUPFAM" id="SSF53850">
    <property type="entry name" value="Periplasmic binding protein-like II"/>
    <property type="match status" value="1"/>
</dbReference>
<keyword evidence="8" id="KW-1185">Reference proteome</keyword>
<sequence>MESINLNRLAYFAAVVDAGSFTRAADRLGITKTVVSQQVARLERELKTGLLVRTTRRVEPTEAGRLLHARCVMILHEAEAAVAELAQTNAEPIGLLRIAAPNDYGSYRLAPLAAAFSKRFPACRVDLMLADTKIDLIANQIDLSIRVGWLEDSNLQAKRIGSFRQLLVAAPGVVKKGAVARPEDLASLPFVANAALREPLEWQFAKTDFERQTVRMNQTLTINTTPAVLAATIAGAGLSVLPDFLVLNDIKAGRLIHILPGWTLPAGGIHAVYPASRFRPPKVMAFVAMLMEEHKRAASRAPKSQERSAARLSR</sequence>
<dbReference type="EMBL" id="VSTH01000078">
    <property type="protein sequence ID" value="TYO64297.1"/>
    <property type="molecule type" value="Genomic_DNA"/>
</dbReference>
<dbReference type="Pfam" id="PF00126">
    <property type="entry name" value="HTH_1"/>
    <property type="match status" value="1"/>
</dbReference>
<keyword evidence="4" id="KW-0238">DNA-binding</keyword>
<dbReference type="PANTHER" id="PTHR30537:SF66">
    <property type="entry name" value="IRON-REGULATED VIRULENCE REGULATORY PROTEIN IRGB"/>
    <property type="match status" value="1"/>
</dbReference>
<dbReference type="Gene3D" id="3.40.190.290">
    <property type="match status" value="1"/>
</dbReference>
<evidence type="ECO:0000256" key="1">
    <source>
        <dbReference type="ARBA" id="ARBA00003502"/>
    </source>
</evidence>
<gene>
    <name evidence="7" type="ORF">FXV83_23350</name>
</gene>
<dbReference type="GO" id="GO:0006351">
    <property type="term" value="P:DNA-templated transcription"/>
    <property type="evidence" value="ECO:0007669"/>
    <property type="project" value="TreeGrafter"/>
</dbReference>
<evidence type="ECO:0000313" key="7">
    <source>
        <dbReference type="EMBL" id="TYO64297.1"/>
    </source>
</evidence>
<dbReference type="Proteomes" id="UP000324797">
    <property type="component" value="Unassembled WGS sequence"/>
</dbReference>
<evidence type="ECO:0000313" key="8">
    <source>
        <dbReference type="Proteomes" id="UP000324797"/>
    </source>
</evidence>
<dbReference type="FunFam" id="1.10.10.10:FF:000001">
    <property type="entry name" value="LysR family transcriptional regulator"/>
    <property type="match status" value="1"/>
</dbReference>
<dbReference type="SUPFAM" id="SSF46785">
    <property type="entry name" value="Winged helix' DNA-binding domain"/>
    <property type="match status" value="1"/>
</dbReference>
<dbReference type="Pfam" id="PF03466">
    <property type="entry name" value="LysR_substrate"/>
    <property type="match status" value="1"/>
</dbReference>
<dbReference type="PRINTS" id="PR00039">
    <property type="entry name" value="HTHLYSR"/>
</dbReference>
<dbReference type="InterPro" id="IPR005119">
    <property type="entry name" value="LysR_subst-bd"/>
</dbReference>
<proteinExistence type="inferred from homology"/>
<dbReference type="InterPro" id="IPR000847">
    <property type="entry name" value="LysR_HTH_N"/>
</dbReference>
<dbReference type="PANTHER" id="PTHR30537">
    <property type="entry name" value="HTH-TYPE TRANSCRIPTIONAL REGULATOR"/>
    <property type="match status" value="1"/>
</dbReference>
<dbReference type="GO" id="GO:0043565">
    <property type="term" value="F:sequence-specific DNA binding"/>
    <property type="evidence" value="ECO:0007669"/>
    <property type="project" value="TreeGrafter"/>
</dbReference>
<comment type="similarity">
    <text evidence="2">Belongs to the LysR transcriptional regulatory family.</text>
</comment>
<reference evidence="7 8" key="1">
    <citation type="submission" date="2019-08" db="EMBL/GenBank/DDBJ databases">
        <title>Bradyrhizobium hipponensis sp. nov., a rhizobium isolated from a Lupinus angustifolius root nodule in Tunisia.</title>
        <authorList>
            <person name="Off K."/>
            <person name="Rejili M."/>
            <person name="Mars M."/>
            <person name="Brachmann A."/>
            <person name="Marin M."/>
        </authorList>
    </citation>
    <scope>NUCLEOTIDE SEQUENCE [LARGE SCALE GENOMIC DNA]</scope>
    <source>
        <strain evidence="8">aSej3</strain>
    </source>
</reference>
<name>A0A5S4YLF0_9BRAD</name>
<feature type="domain" description="HTH lysR-type" evidence="6">
    <location>
        <begin position="4"/>
        <end position="61"/>
    </location>
</feature>
<dbReference type="AlphaFoldDB" id="A0A5S4YLF0"/>
<dbReference type="PROSITE" id="PS50931">
    <property type="entry name" value="HTH_LYSR"/>
    <property type="match status" value="1"/>
</dbReference>
<evidence type="ECO:0000256" key="4">
    <source>
        <dbReference type="ARBA" id="ARBA00023125"/>
    </source>
</evidence>
<dbReference type="RefSeq" id="WP_148741708.1">
    <property type="nucleotide sequence ID" value="NZ_VSTH01000078.1"/>
</dbReference>
<dbReference type="InterPro" id="IPR036390">
    <property type="entry name" value="WH_DNA-bd_sf"/>
</dbReference>
<dbReference type="InterPro" id="IPR036388">
    <property type="entry name" value="WH-like_DNA-bd_sf"/>
</dbReference>